<accession>A0A014QVU1</accession>
<evidence type="ECO:0000313" key="2">
    <source>
        <dbReference type="EMBL" id="EXU97969.1"/>
    </source>
</evidence>
<dbReference type="HOGENOM" id="CLU_094839_1_0_1"/>
<comment type="caution">
    <text evidence="2">The sequence shown here is derived from an EMBL/GenBank/DDBJ whole genome shotgun (WGS) entry which is preliminary data.</text>
</comment>
<organism evidence="2 3">
    <name type="scientific">Metarhizium robertsii</name>
    <dbReference type="NCBI Taxonomy" id="568076"/>
    <lineage>
        <taxon>Eukaryota</taxon>
        <taxon>Fungi</taxon>
        <taxon>Dikarya</taxon>
        <taxon>Ascomycota</taxon>
        <taxon>Pezizomycotina</taxon>
        <taxon>Sordariomycetes</taxon>
        <taxon>Hypocreomycetidae</taxon>
        <taxon>Hypocreales</taxon>
        <taxon>Clavicipitaceae</taxon>
        <taxon>Metarhizium</taxon>
    </lineage>
</organism>
<dbReference type="Pfam" id="PF12724">
    <property type="entry name" value="Flavodoxin_5"/>
    <property type="match status" value="1"/>
</dbReference>
<protein>
    <submittedName>
        <fullName evidence="2">Flavodoxin domain protein</fullName>
    </submittedName>
</protein>
<dbReference type="OrthoDB" id="3505753at2759"/>
<evidence type="ECO:0000313" key="3">
    <source>
        <dbReference type="Proteomes" id="UP000030151"/>
    </source>
</evidence>
<dbReference type="eggNOG" id="ENOG502RMSP">
    <property type="taxonomic scope" value="Eukaryota"/>
</dbReference>
<dbReference type="PANTHER" id="PTHR38030">
    <property type="entry name" value="PROTOPORPHYRINOGEN IX DEHYDROGENASE [MENAQUINONE]"/>
    <property type="match status" value="1"/>
</dbReference>
<name>A0A014QVU1_9HYPO</name>
<dbReference type="InterPro" id="IPR052200">
    <property type="entry name" value="Protoporphyrinogen_IX_DH"/>
</dbReference>
<dbReference type="Gene3D" id="3.40.50.360">
    <property type="match status" value="1"/>
</dbReference>
<dbReference type="Proteomes" id="UP000030151">
    <property type="component" value="Unassembled WGS sequence"/>
</dbReference>
<dbReference type="GO" id="GO:0010181">
    <property type="term" value="F:FMN binding"/>
    <property type="evidence" value="ECO:0007669"/>
    <property type="project" value="TreeGrafter"/>
</dbReference>
<evidence type="ECO:0000259" key="1">
    <source>
        <dbReference type="Pfam" id="PF12724"/>
    </source>
</evidence>
<gene>
    <name evidence="2" type="ORF">X797_008968</name>
</gene>
<dbReference type="InterPro" id="IPR026816">
    <property type="entry name" value="Flavodoxin_dom"/>
</dbReference>
<dbReference type="PANTHER" id="PTHR38030:SF2">
    <property type="entry name" value="PROTOPORPHYRINOGEN IX DEHYDROGENASE [QUINONE]"/>
    <property type="match status" value="1"/>
</dbReference>
<dbReference type="AlphaFoldDB" id="A0A014QVU1"/>
<dbReference type="SUPFAM" id="SSF52218">
    <property type="entry name" value="Flavoproteins"/>
    <property type="match status" value="1"/>
</dbReference>
<proteinExistence type="predicted"/>
<sequence>MAVLVSYATAHGSTREIAETVARQLSQQLAPIQVDCIPAAATPLLSSPEGNKYKAVVIGSAIHVGRWIAPGRRFLKQNEPYLSSGNPDVPRVWAFSVGMPPTDDDLAKEEASMDKWLRERLHLQGHRLFRGAFDKADLPWIIRLIFACCVPEDKTRFGDSRDWPAIRAWADGVGTKIKEEAMPS</sequence>
<dbReference type="GO" id="GO:0070819">
    <property type="term" value="F:menaquinone-dependent protoporphyrinogen oxidase activity"/>
    <property type="evidence" value="ECO:0007669"/>
    <property type="project" value="TreeGrafter"/>
</dbReference>
<dbReference type="EMBL" id="JELW01000031">
    <property type="protein sequence ID" value="EXU97969.1"/>
    <property type="molecule type" value="Genomic_DNA"/>
</dbReference>
<dbReference type="GO" id="GO:0006783">
    <property type="term" value="P:heme biosynthetic process"/>
    <property type="evidence" value="ECO:0007669"/>
    <property type="project" value="TreeGrafter"/>
</dbReference>
<dbReference type="InterPro" id="IPR029039">
    <property type="entry name" value="Flavoprotein-like_sf"/>
</dbReference>
<reference evidence="2 3" key="1">
    <citation type="submission" date="2014-02" db="EMBL/GenBank/DDBJ databases">
        <title>The genome sequence of the entomopathogenic fungus Metarhizium robertsii ARSEF 2575.</title>
        <authorList>
            <person name="Giuliano Garisto Donzelli B."/>
            <person name="Roe B.A."/>
            <person name="Macmil S.L."/>
            <person name="Krasnoff S.B."/>
            <person name="Gibson D.M."/>
        </authorList>
    </citation>
    <scope>NUCLEOTIDE SEQUENCE [LARGE SCALE GENOMIC DNA]</scope>
    <source>
        <strain evidence="2 3">ARSEF 2575</strain>
    </source>
</reference>
<feature type="domain" description="Flavodoxin" evidence="1">
    <location>
        <begin position="4"/>
        <end position="148"/>
    </location>
</feature>